<proteinExistence type="predicted"/>
<protein>
    <submittedName>
        <fullName evidence="2">Uncharacterized protein</fullName>
    </submittedName>
</protein>
<reference evidence="2" key="1">
    <citation type="journal article" date="2014" name="Front. Microbiol.">
        <title>High frequency of phylogenetically diverse reductive dehalogenase-homologous genes in deep subseafloor sedimentary metagenomes.</title>
        <authorList>
            <person name="Kawai M."/>
            <person name="Futagami T."/>
            <person name="Toyoda A."/>
            <person name="Takaki Y."/>
            <person name="Nishi S."/>
            <person name="Hori S."/>
            <person name="Arai W."/>
            <person name="Tsubouchi T."/>
            <person name="Morono Y."/>
            <person name="Uchiyama I."/>
            <person name="Ito T."/>
            <person name="Fujiyama A."/>
            <person name="Inagaki F."/>
            <person name="Takami H."/>
        </authorList>
    </citation>
    <scope>NUCLEOTIDE SEQUENCE</scope>
    <source>
        <strain evidence="2">Expedition CK06-06</strain>
    </source>
</reference>
<gene>
    <name evidence="2" type="ORF">S01H1_84466</name>
</gene>
<accession>X0Z1G7</accession>
<feature type="region of interest" description="Disordered" evidence="1">
    <location>
        <begin position="1"/>
        <end position="21"/>
    </location>
</feature>
<evidence type="ECO:0000313" key="2">
    <source>
        <dbReference type="EMBL" id="GAG42456.1"/>
    </source>
</evidence>
<feature type="non-terminal residue" evidence="2">
    <location>
        <position position="1"/>
    </location>
</feature>
<feature type="compositionally biased region" description="Basic residues" evidence="1">
    <location>
        <begin position="1"/>
        <end position="11"/>
    </location>
</feature>
<comment type="caution">
    <text evidence="2">The sequence shown here is derived from an EMBL/GenBank/DDBJ whole genome shotgun (WGS) entry which is preliminary data.</text>
</comment>
<feature type="compositionally biased region" description="Basic and acidic residues" evidence="1">
    <location>
        <begin position="12"/>
        <end position="21"/>
    </location>
</feature>
<evidence type="ECO:0000256" key="1">
    <source>
        <dbReference type="SAM" id="MobiDB-lite"/>
    </source>
</evidence>
<name>X0Z1G7_9ZZZZ</name>
<dbReference type="EMBL" id="BARS01057673">
    <property type="protein sequence ID" value="GAG42456.1"/>
    <property type="molecule type" value="Genomic_DNA"/>
</dbReference>
<dbReference type="AlphaFoldDB" id="X0Z1G7"/>
<sequence>TTRREKNKTKGSRKDAKDKRKACEANIEVVSPDRSCRIGIQAERQTE</sequence>
<organism evidence="2">
    <name type="scientific">marine sediment metagenome</name>
    <dbReference type="NCBI Taxonomy" id="412755"/>
    <lineage>
        <taxon>unclassified sequences</taxon>
        <taxon>metagenomes</taxon>
        <taxon>ecological metagenomes</taxon>
    </lineage>
</organism>